<evidence type="ECO:0000313" key="2">
    <source>
        <dbReference type="Proteomes" id="UP000299102"/>
    </source>
</evidence>
<dbReference type="EMBL" id="BGZK01000184">
    <property type="protein sequence ID" value="GBP26756.1"/>
    <property type="molecule type" value="Genomic_DNA"/>
</dbReference>
<evidence type="ECO:0000313" key="1">
    <source>
        <dbReference type="EMBL" id="GBP26756.1"/>
    </source>
</evidence>
<keyword evidence="2" id="KW-1185">Reference proteome</keyword>
<proteinExistence type="predicted"/>
<sequence>MQQFSQPASRHAGLSDCEASTQRAAYCLSTAFASSSDVRNSSLKPSLKSGSFVLQEFHRVRKPALLQRLLVYGQSSDDKQRPYAKSHVWAVCRSLRIVPYDLRR</sequence>
<dbReference type="Proteomes" id="UP000299102">
    <property type="component" value="Unassembled WGS sequence"/>
</dbReference>
<dbReference type="AlphaFoldDB" id="A0A4C1ULB3"/>
<comment type="caution">
    <text evidence="1">The sequence shown here is derived from an EMBL/GenBank/DDBJ whole genome shotgun (WGS) entry which is preliminary data.</text>
</comment>
<accession>A0A4C1ULB3</accession>
<organism evidence="1 2">
    <name type="scientific">Eumeta variegata</name>
    <name type="common">Bagworm moth</name>
    <name type="synonym">Eumeta japonica</name>
    <dbReference type="NCBI Taxonomy" id="151549"/>
    <lineage>
        <taxon>Eukaryota</taxon>
        <taxon>Metazoa</taxon>
        <taxon>Ecdysozoa</taxon>
        <taxon>Arthropoda</taxon>
        <taxon>Hexapoda</taxon>
        <taxon>Insecta</taxon>
        <taxon>Pterygota</taxon>
        <taxon>Neoptera</taxon>
        <taxon>Endopterygota</taxon>
        <taxon>Lepidoptera</taxon>
        <taxon>Glossata</taxon>
        <taxon>Ditrysia</taxon>
        <taxon>Tineoidea</taxon>
        <taxon>Psychidae</taxon>
        <taxon>Oiketicinae</taxon>
        <taxon>Eumeta</taxon>
    </lineage>
</organism>
<gene>
    <name evidence="1" type="ORF">EVAR_95268_1</name>
</gene>
<reference evidence="1 2" key="1">
    <citation type="journal article" date="2019" name="Commun. Biol.">
        <title>The bagworm genome reveals a unique fibroin gene that provides high tensile strength.</title>
        <authorList>
            <person name="Kono N."/>
            <person name="Nakamura H."/>
            <person name="Ohtoshi R."/>
            <person name="Tomita M."/>
            <person name="Numata K."/>
            <person name="Arakawa K."/>
        </authorList>
    </citation>
    <scope>NUCLEOTIDE SEQUENCE [LARGE SCALE GENOMIC DNA]</scope>
</reference>
<name>A0A4C1ULB3_EUMVA</name>
<protein>
    <submittedName>
        <fullName evidence="1">Uncharacterized protein</fullName>
    </submittedName>
</protein>